<dbReference type="CDD" id="cd22792">
    <property type="entry name" value="OTU_RDRP-like"/>
    <property type="match status" value="1"/>
</dbReference>
<evidence type="ECO:0000259" key="14">
    <source>
        <dbReference type="PROSITE" id="PS51657"/>
    </source>
</evidence>
<name>A0A6M2YUP5_9VIRU</name>
<dbReference type="SUPFAM" id="SSF56672">
    <property type="entry name" value="DNA/RNA polymerases"/>
    <property type="match status" value="1"/>
</dbReference>
<dbReference type="PROSITE" id="PS51492">
    <property type="entry name" value="PEPTIDASE_C23"/>
    <property type="match status" value="1"/>
</dbReference>
<keyword evidence="8" id="KW-0067">ATP-binding</keyword>
<evidence type="ECO:0000256" key="8">
    <source>
        <dbReference type="ARBA" id="ARBA00022840"/>
    </source>
</evidence>
<evidence type="ECO:0000256" key="7">
    <source>
        <dbReference type="ARBA" id="ARBA00022806"/>
    </source>
</evidence>
<evidence type="ECO:0000256" key="3">
    <source>
        <dbReference type="ARBA" id="ARBA00022679"/>
    </source>
</evidence>
<dbReference type="GO" id="GO:0006396">
    <property type="term" value="P:RNA processing"/>
    <property type="evidence" value="ECO:0007669"/>
    <property type="project" value="InterPro"/>
</dbReference>
<dbReference type="InterPro" id="IPR027417">
    <property type="entry name" value="P-loop_NTPase"/>
</dbReference>
<dbReference type="SUPFAM" id="SSF51197">
    <property type="entry name" value="Clavaminate synthase-like"/>
    <property type="match status" value="1"/>
</dbReference>
<keyword evidence="7" id="KW-0347">Helicase</keyword>
<dbReference type="GO" id="GO:0005524">
    <property type="term" value="F:ATP binding"/>
    <property type="evidence" value="ECO:0007669"/>
    <property type="project" value="UniProtKB-KW"/>
</dbReference>
<reference evidence="16" key="1">
    <citation type="submission" date="2019-06" db="EMBL/GenBank/DDBJ databases">
        <authorList>
            <person name="Jo Y."/>
            <person name="Cho W.K."/>
        </authorList>
    </citation>
    <scope>NUCLEOTIDE SEQUENCE</scope>
    <source>
        <strain evidence="16">G55</strain>
    </source>
</reference>
<gene>
    <name evidence="16" type="primary">ORF1</name>
</gene>
<dbReference type="InterPro" id="IPR037151">
    <property type="entry name" value="AlkB-like_sf"/>
</dbReference>
<protein>
    <submittedName>
        <fullName evidence="16">Replicase</fullName>
    </submittedName>
</protein>
<dbReference type="GO" id="GO:0016817">
    <property type="term" value="F:hydrolase activity, acting on acid anhydrides"/>
    <property type="evidence" value="ECO:0007669"/>
    <property type="project" value="InterPro"/>
</dbReference>
<dbReference type="EMBL" id="MN059221">
    <property type="protein sequence ID" value="QED43785.1"/>
    <property type="molecule type" value="Genomic_RNA"/>
</dbReference>
<dbReference type="GO" id="GO:0016556">
    <property type="term" value="P:mRNA modification"/>
    <property type="evidence" value="ECO:0007669"/>
    <property type="project" value="InterPro"/>
</dbReference>
<evidence type="ECO:0000313" key="16">
    <source>
        <dbReference type="EMBL" id="QED43785.1"/>
    </source>
</evidence>
<dbReference type="InterPro" id="IPR008041">
    <property type="entry name" value="Peptidase_C23"/>
</dbReference>
<keyword evidence="2" id="KW-0696">RNA-directed RNA polymerase</keyword>
<dbReference type="CDD" id="cd23245">
    <property type="entry name" value="Betaflexiviridae_RdRp"/>
    <property type="match status" value="1"/>
</dbReference>
<dbReference type="Pfam" id="PF05379">
    <property type="entry name" value="Peptidase_C23"/>
    <property type="match status" value="1"/>
</dbReference>
<evidence type="ECO:0000259" key="12">
    <source>
        <dbReference type="PROSITE" id="PS51471"/>
    </source>
</evidence>
<dbReference type="GO" id="GO:0003968">
    <property type="term" value="F:RNA-directed RNA polymerase activity"/>
    <property type="evidence" value="ECO:0007669"/>
    <property type="project" value="UniProtKB-KW"/>
</dbReference>
<evidence type="ECO:0000256" key="1">
    <source>
        <dbReference type="ARBA" id="ARBA00008513"/>
    </source>
</evidence>
<feature type="domain" description="(+)RNA virus helicase C-terminal" evidence="14">
    <location>
        <begin position="1080"/>
        <end position="1411"/>
    </location>
</feature>
<evidence type="ECO:0000256" key="4">
    <source>
        <dbReference type="ARBA" id="ARBA00022695"/>
    </source>
</evidence>
<dbReference type="Pfam" id="PF01660">
    <property type="entry name" value="Vmethyltransf"/>
    <property type="match status" value="1"/>
</dbReference>
<evidence type="ECO:0000256" key="5">
    <source>
        <dbReference type="ARBA" id="ARBA00022741"/>
    </source>
</evidence>
<organism evidence="16">
    <name type="scientific">Garlic latent virus</name>
    <dbReference type="NCBI Taxonomy" id="12458"/>
    <lineage>
        <taxon>Viruses</taxon>
        <taxon>Riboviria</taxon>
        <taxon>Orthornavirae</taxon>
        <taxon>Kitrinoviricota</taxon>
        <taxon>Alsuviricetes</taxon>
        <taxon>Tymovirales</taxon>
        <taxon>Betaflexiviridae</taxon>
        <taxon>Quinvirinae</taxon>
        <taxon>Carlavirus</taxon>
        <taxon>Carlavirus latensascalonici</taxon>
        <taxon>Shallot latent virus</taxon>
    </lineage>
</organism>
<keyword evidence="4" id="KW-0548">Nucleotidyltransferase</keyword>
<dbReference type="InterPro" id="IPR001788">
    <property type="entry name" value="RNA-dep_RNA_pol_alsuvir"/>
</dbReference>
<dbReference type="Gene3D" id="2.60.120.590">
    <property type="entry name" value="Alpha-ketoglutarate-dependent dioxygenase AlkB-like"/>
    <property type="match status" value="1"/>
</dbReference>
<feature type="domain" description="Peptidase C23" evidence="13">
    <location>
        <begin position="933"/>
        <end position="1023"/>
    </location>
</feature>
<comment type="similarity">
    <text evidence="1">Belongs to the potexviruses/carlaviruses RNA replication protein family.</text>
</comment>
<accession>A0A6M2YUP5</accession>
<keyword evidence="5" id="KW-0547">Nucleotide-binding</keyword>
<dbReference type="GO" id="GO:0008174">
    <property type="term" value="F:mRNA methyltransferase activity"/>
    <property type="evidence" value="ECO:0007669"/>
    <property type="project" value="UniProtKB-UniRule"/>
</dbReference>
<dbReference type="InterPro" id="IPR005123">
    <property type="entry name" value="Oxoglu/Fe-dep_dioxygenase_dom"/>
</dbReference>
<proteinExistence type="inferred from homology"/>
<feature type="domain" description="RdRp catalytic" evidence="11">
    <location>
        <begin position="1705"/>
        <end position="1812"/>
    </location>
</feature>
<evidence type="ECO:0000259" key="13">
    <source>
        <dbReference type="PROSITE" id="PS51492"/>
    </source>
</evidence>
<keyword evidence="6" id="KW-0378">Hydrolase</keyword>
<feature type="domain" description="Alphavirus-like MT" evidence="15">
    <location>
        <begin position="63"/>
        <end position="254"/>
    </location>
</feature>
<dbReference type="GO" id="GO:0006351">
    <property type="term" value="P:DNA-templated transcription"/>
    <property type="evidence" value="ECO:0007669"/>
    <property type="project" value="InterPro"/>
</dbReference>
<evidence type="ECO:0000256" key="9">
    <source>
        <dbReference type="ARBA" id="ARBA00022953"/>
    </source>
</evidence>
<dbReference type="Pfam" id="PF00978">
    <property type="entry name" value="RdRP_2"/>
    <property type="match status" value="1"/>
</dbReference>
<evidence type="ECO:0000259" key="15">
    <source>
        <dbReference type="PROSITE" id="PS51743"/>
    </source>
</evidence>
<keyword evidence="9" id="KW-0693">Viral RNA replication</keyword>
<comment type="catalytic activity">
    <reaction evidence="10">
        <text>ATP + H2O = ADP + phosphate + H(+)</text>
        <dbReference type="Rhea" id="RHEA:13065"/>
        <dbReference type="ChEBI" id="CHEBI:15377"/>
        <dbReference type="ChEBI" id="CHEBI:15378"/>
        <dbReference type="ChEBI" id="CHEBI:30616"/>
        <dbReference type="ChEBI" id="CHEBI:43474"/>
        <dbReference type="ChEBI" id="CHEBI:456216"/>
        <dbReference type="EC" id="3.6.4.13"/>
    </reaction>
</comment>
<dbReference type="PROSITE" id="PS51743">
    <property type="entry name" value="ALPHAVIRUS_MT"/>
    <property type="match status" value="1"/>
</dbReference>
<dbReference type="Pfam" id="PF01443">
    <property type="entry name" value="Viral_helicase1"/>
    <property type="match status" value="1"/>
</dbReference>
<keyword evidence="3" id="KW-0808">Transferase</keyword>
<dbReference type="GO" id="GO:0003723">
    <property type="term" value="F:RNA binding"/>
    <property type="evidence" value="ECO:0007669"/>
    <property type="project" value="InterPro"/>
</dbReference>
<feature type="domain" description="Fe2OG dioxygenase" evidence="12">
    <location>
        <begin position="681"/>
        <end position="772"/>
    </location>
</feature>
<dbReference type="InterPro" id="IPR043502">
    <property type="entry name" value="DNA/RNA_pol_sf"/>
</dbReference>
<dbReference type="SUPFAM" id="SSF52540">
    <property type="entry name" value="P-loop containing nucleoside triphosphate hydrolases"/>
    <property type="match status" value="1"/>
</dbReference>
<evidence type="ECO:0000256" key="6">
    <source>
        <dbReference type="ARBA" id="ARBA00022801"/>
    </source>
</evidence>
<dbReference type="InterPro" id="IPR007094">
    <property type="entry name" value="RNA-dir_pol_PSvirus"/>
</dbReference>
<dbReference type="InterPro" id="IPR027351">
    <property type="entry name" value="(+)RNA_virus_helicase_core_dom"/>
</dbReference>
<evidence type="ECO:0000259" key="11">
    <source>
        <dbReference type="PROSITE" id="PS50507"/>
    </source>
</evidence>
<dbReference type="PROSITE" id="PS50507">
    <property type="entry name" value="RDRP_SSRNA_POS"/>
    <property type="match status" value="1"/>
</dbReference>
<evidence type="ECO:0000256" key="2">
    <source>
        <dbReference type="ARBA" id="ARBA00022484"/>
    </source>
</evidence>
<dbReference type="PROSITE" id="PS51657">
    <property type="entry name" value="PSRV_HELICASE"/>
    <property type="match status" value="1"/>
</dbReference>
<dbReference type="Gene3D" id="3.40.50.300">
    <property type="entry name" value="P-loop containing nucleotide triphosphate hydrolases"/>
    <property type="match status" value="1"/>
</dbReference>
<dbReference type="GO" id="GO:0003724">
    <property type="term" value="F:RNA helicase activity"/>
    <property type="evidence" value="ECO:0007669"/>
    <property type="project" value="UniProtKB-EC"/>
</dbReference>
<dbReference type="PROSITE" id="PS51471">
    <property type="entry name" value="FE2OG_OXY"/>
    <property type="match status" value="1"/>
</dbReference>
<evidence type="ECO:0000256" key="10">
    <source>
        <dbReference type="ARBA" id="ARBA00047984"/>
    </source>
</evidence>
<sequence>MALTYRSPVEEVLTSFTTSEQSEIARGAVQGLLKLEEFNHNLFNFALSPIAKQRLCGSGIYLSPFSYVPHSHPACKTLENYNLYQVVCPLIDHRFYLVGIKQSKLCFLKSRNRKMNMVECINRMVTSRDKLRYGNDFVVQAGQPGTVGKHSRTVTFYPELASLVPHEIKFRSRALFLHDELHYWSKESLAIFLDQCSPELMLATVVIPPELLLKAKESMNKWCYEFEVKGPDLYFYPDGVRAEGYIQPASCIYLLTTNKMVTPGGQVYCFDIISSKFAHHVIAITRGEALVKKENSFSNFEAIGSSFASKLLHDDYPCFPISYEVVMKLYTYLSSLNSPDVKSAVAKLRQLVEHPTAFEVQFTIEFANLYIRCGVNLDIFTPSTKTLLLKSLAVLMPALLTKYSKKLMRVSFTSFVSHLKPLSFNVKCGTIDLKMQAKPCYDRLIPPGIDSLMNCLEFGKATFVKEAFSREPAPYSFVSNETCHLHSAPEELLIANMKFLGDLESFTFSSTDQVLAGAATVFRPLYQFLFSILGEYCVDYCLMQAARKQRIEENERAAPKVLALPWLAGKSYEEEKVYPAPIFNCLEHEEENWGAAGVVDDIEPMLLNLFNCVCGAGIQWTVAFHVELLEVSMNDRLHNRSAAFYSKGSFGYNYNGGNHVGHEWLDVFDSFLAINGHDLDYFNCVLFQKYDGGHGIGFHSDDEELFEENSRILTVCIQGDCEFRFHCATGETGFFMEAPKQFMMPEGFQKDHKHAVRGCTPGRISATFRRAKVLPVDKVVISEDENVDSENSADEGSESGCLSFIDNLGVSHTVQRNVNIAPFVVREVSGENNMCFWNCLSFLLNLDAHLLKNNLSKGLEKLKGTSIHATLAGQLAPGAMAEDDVISLCCQIFTLEIVVHSLSLGCTTTFTTEDAEKRIDILHNNEHFSLLFYKNDCFVSAVAQTFSRDTNEMYRVLADKKFDELTELLRLGCGLTLEDLEVGFKLLNIKAHIMHDGEYLQINDSGEINGFYSLADEHLVACPPFSKNLFATKTILNSNEHLAVTAIKMLREVGSGLTYHASLDRASNFERSLLKGCTGIRSSTLFAGLSSRLKDGHKDHDRPVTTVLGTFGAGKTSLIKRAVVNFKKSGRVVHFVSPRRSLADALIQSLGLTERPSASVDCKSGSKRKGKKNSQNTFVRTFETFLIQNARIGGNDLVFFDEIQLFPPGYLDYTSMLLPDTVQFFILGDPLQSDYDSMNDRHVFLGYESDISHLLNGQEYKYNILSRRFFNRTFASRLPCSFKSDCFTMEEPYIMLQGFGANLEEIKSFSEVYLVASFVEKNFVKAHLGENVKVLTFGESTGLTFERGSIFITESALKTSECRWVTALSRFSRNLILINMLETTFESLANQRSTTVLGRFLKGTADQSQTLENLPGKPIAQYGFTHCVGRNLGVREAKLQGDPWLKCEIFLGQEEDVQEIEEIAEVVQKEIFKTHLPRCDLEGLRAQWNDKILSKEAREFKFRTLVTDQFTDCHSKQKGKILTNQAERFETIYPRHRASDTLTFLMAVKKRLRFSKPHLECAKLKEAEPYGKFLLDEFLKRVPLKPHHRHDLMSEALHDFEEKKVSKSAAIIENHANRSCSDWLADVGLVFSKSQICTKWDNRFRSAKAAQTIVCFQHAVLIRFAPYMRYIEKKVLEVLPKKYYIHSGKGLDELNQWVCDNKFHGVCTESDYEAFDASQDQYIMAFEIALMEYLGLPRSLINDYKYIKTHLGCKMGALAIMRFSGEASTFLFNTLANMLFTFLRYDLNGQESICFAGDDMCANRRLRVNLKHENFLGKLKLKAKVAFTKRPTFCGWNLTHFGIYKKPQLVFERMCIAKETNNLHNCIDNYAIEISFAYVKGELAVCHMDSEELEAFYNCVRVVVKSKHLLKSNVRELFKNEVET</sequence>
<dbReference type="GO" id="GO:0039694">
    <property type="term" value="P:viral RNA genome replication"/>
    <property type="evidence" value="ECO:0007669"/>
    <property type="project" value="InterPro"/>
</dbReference>
<dbReference type="InterPro" id="IPR002588">
    <property type="entry name" value="Alphavirus-like_MT_dom"/>
</dbReference>